<evidence type="ECO:0000313" key="12">
    <source>
        <dbReference type="EMBL" id="KAF0133318.1"/>
    </source>
</evidence>
<dbReference type="PANTHER" id="PTHR42853">
    <property type="entry name" value="ACETYL-COENZYME A CARBOXYLASE CARBOXYL TRANSFERASE SUBUNIT ALPHA"/>
    <property type="match status" value="1"/>
</dbReference>
<comment type="catalytic activity">
    <reaction evidence="9 10">
        <text>N(6)-carboxybiotinyl-L-lysyl-[protein] + acetyl-CoA = N(6)-biotinyl-L-lysyl-[protein] + malonyl-CoA</text>
        <dbReference type="Rhea" id="RHEA:54728"/>
        <dbReference type="Rhea" id="RHEA-COMP:10505"/>
        <dbReference type="Rhea" id="RHEA-COMP:10506"/>
        <dbReference type="ChEBI" id="CHEBI:57288"/>
        <dbReference type="ChEBI" id="CHEBI:57384"/>
        <dbReference type="ChEBI" id="CHEBI:83144"/>
        <dbReference type="ChEBI" id="CHEBI:83145"/>
        <dbReference type="EC" id="2.1.3.15"/>
    </reaction>
</comment>
<dbReference type="GO" id="GO:0016743">
    <property type="term" value="F:carboxyl- or carbamoyltransferase activity"/>
    <property type="evidence" value="ECO:0007669"/>
    <property type="project" value="UniProtKB-UniRule"/>
</dbReference>
<evidence type="ECO:0000259" key="11">
    <source>
        <dbReference type="PROSITE" id="PS50989"/>
    </source>
</evidence>
<dbReference type="Proteomes" id="UP000488506">
    <property type="component" value="Unassembled WGS sequence"/>
</dbReference>
<comment type="pathway">
    <text evidence="1 10">Lipid metabolism; malonyl-CoA biosynthesis; malonyl-CoA from acetyl-CoA: step 1/1.</text>
</comment>
<dbReference type="NCBIfam" id="TIGR00513">
    <property type="entry name" value="accA"/>
    <property type="match status" value="1"/>
</dbReference>
<sequence>MAEKINLLAFEKPLTELFKKIEHLKKISEISMTDEILMLKKRIETMRKEIFLNLTPIQVVQVARHIMRPTMLDYINLVFTDFVELHGDRNFSDDPAMVGGIAKLNGKSVVVIGHQKGHATKELISRNFGMANPEGYRKALRLMRIAARFNKPIISFVDTPGAYPGIGAEERGQAEAIAKNLREMIALTVPFVTVITGEGGSGGALGIGMGNKVLMLEFSIYSVISPEGCASILFRDAGRAPEAAEKSKLVAKNLLELGIIDEIIKEPIGGAHNNCEQAAQNIKAAVIKHIDELKKLSHGELISHRYQKYRKMGIFTEV</sequence>
<comment type="caution">
    <text evidence="12">The sequence shown here is derived from an EMBL/GenBank/DDBJ whole genome shotgun (WGS) entry which is preliminary data.</text>
</comment>
<organism evidence="12 13">
    <name type="scientific">Candidatus Saganbacteria bacterium</name>
    <dbReference type="NCBI Taxonomy" id="2575572"/>
    <lineage>
        <taxon>Bacteria</taxon>
        <taxon>Bacillati</taxon>
        <taxon>Saganbacteria</taxon>
    </lineage>
</organism>
<comment type="subcellular location">
    <subcellularLocation>
        <location evidence="10">Cytoplasm</location>
    </subcellularLocation>
</comment>
<evidence type="ECO:0000256" key="6">
    <source>
        <dbReference type="ARBA" id="ARBA00022840"/>
    </source>
</evidence>
<keyword evidence="5 10" id="KW-0276">Fatty acid metabolism</keyword>
<dbReference type="SUPFAM" id="SSF52096">
    <property type="entry name" value="ClpP/crotonase"/>
    <property type="match status" value="1"/>
</dbReference>
<dbReference type="InterPro" id="IPR011763">
    <property type="entry name" value="COA_CT_C"/>
</dbReference>
<evidence type="ECO:0000256" key="4">
    <source>
        <dbReference type="ARBA" id="ARBA00022741"/>
    </source>
</evidence>
<dbReference type="Gene3D" id="3.90.226.10">
    <property type="entry name" value="2-enoyl-CoA Hydratase, Chain A, domain 1"/>
    <property type="match status" value="1"/>
</dbReference>
<dbReference type="EC" id="2.1.3.15" evidence="10"/>
<keyword evidence="10" id="KW-0963">Cytoplasm</keyword>
<dbReference type="GO" id="GO:0005524">
    <property type="term" value="F:ATP binding"/>
    <property type="evidence" value="ECO:0007669"/>
    <property type="project" value="UniProtKB-KW"/>
</dbReference>
<keyword evidence="7 10" id="KW-0443">Lipid metabolism</keyword>
<comment type="similarity">
    <text evidence="10">Belongs to the AccA family.</text>
</comment>
<dbReference type="GO" id="GO:0003989">
    <property type="term" value="F:acetyl-CoA carboxylase activity"/>
    <property type="evidence" value="ECO:0007669"/>
    <property type="project" value="InterPro"/>
</dbReference>
<dbReference type="NCBIfam" id="NF004344">
    <property type="entry name" value="PRK05724.1"/>
    <property type="match status" value="1"/>
</dbReference>
<accession>A0A833L058</accession>
<reference evidence="12 13" key="1">
    <citation type="submission" date="2019-12" db="EMBL/GenBank/DDBJ databases">
        <authorList>
            <person name="Wolfe R."/>
            <person name="Danczak R."/>
            <person name="Wilkins M."/>
        </authorList>
    </citation>
    <scope>NUCLEOTIDE SEQUENCE [LARGE SCALE GENOMIC DNA]</scope>
    <source>
        <strain evidence="12">X2_MaxBin.013</strain>
    </source>
</reference>
<keyword evidence="6 10" id="KW-0067">ATP-binding</keyword>
<evidence type="ECO:0000256" key="8">
    <source>
        <dbReference type="ARBA" id="ARBA00023160"/>
    </source>
</evidence>
<dbReference type="InterPro" id="IPR001095">
    <property type="entry name" value="Acetyl_CoA_COase_a_su"/>
</dbReference>
<dbReference type="GO" id="GO:2001295">
    <property type="term" value="P:malonyl-CoA biosynthetic process"/>
    <property type="evidence" value="ECO:0007669"/>
    <property type="project" value="UniProtKB-UniRule"/>
</dbReference>
<evidence type="ECO:0000256" key="7">
    <source>
        <dbReference type="ARBA" id="ARBA00023098"/>
    </source>
</evidence>
<keyword evidence="8 10" id="KW-0275">Fatty acid biosynthesis</keyword>
<keyword evidence="4 10" id="KW-0547">Nucleotide-binding</keyword>
<evidence type="ECO:0000256" key="3">
    <source>
        <dbReference type="ARBA" id="ARBA00022679"/>
    </source>
</evidence>
<comment type="function">
    <text evidence="10">Component of the acetyl coenzyme A carboxylase (ACC) complex. First, biotin carboxylase catalyzes the carboxylation of biotin on its carrier protein (BCCP) and then the CO(2) group is transferred by the carboxyltransferase to acetyl-CoA to form malonyl-CoA.</text>
</comment>
<dbReference type="NCBIfam" id="NF041504">
    <property type="entry name" value="AccA_sub"/>
    <property type="match status" value="1"/>
</dbReference>
<comment type="subunit">
    <text evidence="10">Acetyl-CoA carboxylase is a heterohexamer composed of biotin carboxyl carrier protein (AccB), biotin carboxylase (AccC) and two subunits each of ACCase subunit alpha (AccA) and ACCase subunit beta (AccD).</text>
</comment>
<dbReference type="PROSITE" id="PS50989">
    <property type="entry name" value="COA_CT_CTER"/>
    <property type="match status" value="1"/>
</dbReference>
<evidence type="ECO:0000313" key="13">
    <source>
        <dbReference type="Proteomes" id="UP000488506"/>
    </source>
</evidence>
<evidence type="ECO:0000256" key="10">
    <source>
        <dbReference type="HAMAP-Rule" id="MF_00823"/>
    </source>
</evidence>
<dbReference type="Pfam" id="PF03255">
    <property type="entry name" value="ACCA"/>
    <property type="match status" value="1"/>
</dbReference>
<dbReference type="EMBL" id="WPAF01000029">
    <property type="protein sequence ID" value="KAF0133318.1"/>
    <property type="molecule type" value="Genomic_DNA"/>
</dbReference>
<proteinExistence type="inferred from homology"/>
<keyword evidence="3 10" id="KW-0808">Transferase</keyword>
<name>A0A833L058_UNCSA</name>
<keyword evidence="2 10" id="KW-0444">Lipid biosynthesis</keyword>
<dbReference type="PRINTS" id="PR01069">
    <property type="entry name" value="ACCCTRFRASEA"/>
</dbReference>
<feature type="domain" description="CoA carboxyltransferase C-terminal" evidence="11">
    <location>
        <begin position="38"/>
        <end position="292"/>
    </location>
</feature>
<evidence type="ECO:0000256" key="5">
    <source>
        <dbReference type="ARBA" id="ARBA00022832"/>
    </source>
</evidence>
<gene>
    <name evidence="10" type="primary">accA</name>
    <name evidence="12" type="ORF">FD145_1336</name>
</gene>
<dbReference type="InterPro" id="IPR029045">
    <property type="entry name" value="ClpP/crotonase-like_dom_sf"/>
</dbReference>
<protein>
    <recommendedName>
        <fullName evidence="10">Acetyl-coenzyme A carboxylase carboxyl transferase subunit alpha</fullName>
        <shortName evidence="10">ACCase subunit alpha</shortName>
        <shortName evidence="10">Acetyl-CoA carboxylase carboxyltransferase subunit alpha</shortName>
        <ecNumber evidence="10">2.1.3.15</ecNumber>
    </recommendedName>
</protein>
<dbReference type="UniPathway" id="UPA00655">
    <property type="reaction ID" value="UER00711"/>
</dbReference>
<evidence type="ECO:0000256" key="9">
    <source>
        <dbReference type="ARBA" id="ARBA00049152"/>
    </source>
</evidence>
<dbReference type="GO" id="GO:0006633">
    <property type="term" value="P:fatty acid biosynthetic process"/>
    <property type="evidence" value="ECO:0007669"/>
    <property type="project" value="UniProtKB-KW"/>
</dbReference>
<evidence type="ECO:0000256" key="2">
    <source>
        <dbReference type="ARBA" id="ARBA00022516"/>
    </source>
</evidence>
<dbReference type="GO" id="GO:0009317">
    <property type="term" value="C:acetyl-CoA carboxylase complex"/>
    <property type="evidence" value="ECO:0007669"/>
    <property type="project" value="InterPro"/>
</dbReference>
<dbReference type="HAMAP" id="MF_00823">
    <property type="entry name" value="AcetylCoA_CT_alpha"/>
    <property type="match status" value="1"/>
</dbReference>
<evidence type="ECO:0000256" key="1">
    <source>
        <dbReference type="ARBA" id="ARBA00004956"/>
    </source>
</evidence>
<dbReference type="AlphaFoldDB" id="A0A833L058"/>
<dbReference type="PANTHER" id="PTHR42853:SF3">
    <property type="entry name" value="ACETYL-COENZYME A CARBOXYLASE CARBOXYL TRANSFERASE SUBUNIT ALPHA, CHLOROPLASTIC"/>
    <property type="match status" value="1"/>
</dbReference>